<protein>
    <recommendedName>
        <fullName evidence="5">WD40 repeat protein</fullName>
    </recommendedName>
</protein>
<evidence type="ECO:0000256" key="1">
    <source>
        <dbReference type="SAM" id="MobiDB-lite"/>
    </source>
</evidence>
<evidence type="ECO:0000313" key="3">
    <source>
        <dbReference type="EMBL" id="MCP2314602.1"/>
    </source>
</evidence>
<gene>
    <name evidence="3" type="ORF">FHR36_007803</name>
</gene>
<dbReference type="InterPro" id="IPR011659">
    <property type="entry name" value="WD40"/>
</dbReference>
<evidence type="ECO:0000256" key="2">
    <source>
        <dbReference type="SAM" id="SignalP"/>
    </source>
</evidence>
<dbReference type="Pfam" id="PF07676">
    <property type="entry name" value="PD40"/>
    <property type="match status" value="1"/>
</dbReference>
<dbReference type="InterPro" id="IPR011042">
    <property type="entry name" value="6-blade_b-propeller_TolB-like"/>
</dbReference>
<dbReference type="SUPFAM" id="SSF82171">
    <property type="entry name" value="DPP6 N-terminal domain-like"/>
    <property type="match status" value="1"/>
</dbReference>
<evidence type="ECO:0008006" key="5">
    <source>
        <dbReference type="Google" id="ProtNLM"/>
    </source>
</evidence>
<comment type="caution">
    <text evidence="3">The sequence shown here is derived from an EMBL/GenBank/DDBJ whole genome shotgun (WGS) entry which is preliminary data.</text>
</comment>
<dbReference type="PROSITE" id="PS51257">
    <property type="entry name" value="PROKAR_LIPOPROTEIN"/>
    <property type="match status" value="1"/>
</dbReference>
<dbReference type="RefSeq" id="WP_253804967.1">
    <property type="nucleotide sequence ID" value="NZ_BAAAUB010000012.1"/>
</dbReference>
<organism evidence="3 4">
    <name type="scientific">Kitasatospora paracochleata</name>
    <dbReference type="NCBI Taxonomy" id="58354"/>
    <lineage>
        <taxon>Bacteria</taxon>
        <taxon>Bacillati</taxon>
        <taxon>Actinomycetota</taxon>
        <taxon>Actinomycetes</taxon>
        <taxon>Kitasatosporales</taxon>
        <taxon>Streptomycetaceae</taxon>
        <taxon>Kitasatospora</taxon>
    </lineage>
</organism>
<feature type="chain" id="PRO_5047371605" description="WD40 repeat protein" evidence="2">
    <location>
        <begin position="23"/>
        <end position="423"/>
    </location>
</feature>
<name>A0ABT1JAW9_9ACTN</name>
<reference evidence="3 4" key="1">
    <citation type="submission" date="2022-06" db="EMBL/GenBank/DDBJ databases">
        <title>Sequencing the genomes of 1000 actinobacteria strains.</title>
        <authorList>
            <person name="Klenk H.-P."/>
        </authorList>
    </citation>
    <scope>NUCLEOTIDE SEQUENCE [LARGE SCALE GENOMIC DNA]</scope>
    <source>
        <strain evidence="3 4">DSM 41656</strain>
    </source>
</reference>
<feature type="region of interest" description="Disordered" evidence="1">
    <location>
        <begin position="32"/>
        <end position="58"/>
    </location>
</feature>
<proteinExistence type="predicted"/>
<accession>A0ABT1JAW9</accession>
<sequence length="423" mass="44257">MQFTHRTPAFAAAAALALPLLAGCASSGATGTTGAAGTVSPSSVTPAGRDAAGGSTGDSTFRGKDLVISAGCTVPASRPATVWVQGFDPSTWKKVVSVEFTLPAQVVIDKRDHEALSALYSLCANDLPHEEPAGGAATSDAAFGPRVRQLFDRDFTKLAVVTADDRTGARHVGYVDRAGKFTDLTGDGNGFATTPKEQDALLAPDGGSVWFTYLDAARRQHIASRSTSGSHEITEQWAGEPPATRDNILLLGGSPLRGLLGPSPRFSPDGTRVSDFVLGSGRSVTSVTASGPLATKGALALPDHECEPSGWVDKHTLLCAHRDSGPNPKHLNNFWTIDVDRLQPEASRQTTDGAGPDLLPMTDRTNLPVAVSPDGKRLLFRSVQGKVEQPYVSALTPGAQPQQISGQDAATALGYGDVVLEWR</sequence>
<keyword evidence="4" id="KW-1185">Reference proteome</keyword>
<dbReference type="Proteomes" id="UP001206483">
    <property type="component" value="Unassembled WGS sequence"/>
</dbReference>
<keyword evidence="2" id="KW-0732">Signal</keyword>
<evidence type="ECO:0000313" key="4">
    <source>
        <dbReference type="Proteomes" id="UP001206483"/>
    </source>
</evidence>
<dbReference type="EMBL" id="JAMZDX010000009">
    <property type="protein sequence ID" value="MCP2314602.1"/>
    <property type="molecule type" value="Genomic_DNA"/>
</dbReference>
<dbReference type="Gene3D" id="2.120.10.30">
    <property type="entry name" value="TolB, C-terminal domain"/>
    <property type="match status" value="1"/>
</dbReference>
<feature type="signal peptide" evidence="2">
    <location>
        <begin position="1"/>
        <end position="22"/>
    </location>
</feature>
<feature type="compositionally biased region" description="Low complexity" evidence="1">
    <location>
        <begin position="32"/>
        <end position="43"/>
    </location>
</feature>